<organism evidence="2 3">
    <name type="scientific">Amphibalanus amphitrite</name>
    <name type="common">Striped barnacle</name>
    <name type="synonym">Balanus amphitrite</name>
    <dbReference type="NCBI Taxonomy" id="1232801"/>
    <lineage>
        <taxon>Eukaryota</taxon>
        <taxon>Metazoa</taxon>
        <taxon>Ecdysozoa</taxon>
        <taxon>Arthropoda</taxon>
        <taxon>Crustacea</taxon>
        <taxon>Multicrustacea</taxon>
        <taxon>Cirripedia</taxon>
        <taxon>Thoracica</taxon>
        <taxon>Thoracicalcarea</taxon>
        <taxon>Balanomorpha</taxon>
        <taxon>Balanoidea</taxon>
        <taxon>Balanidae</taxon>
        <taxon>Amphibalaninae</taxon>
        <taxon>Amphibalanus</taxon>
    </lineage>
</organism>
<protein>
    <submittedName>
        <fullName evidence="2">Uncharacterized protein</fullName>
    </submittedName>
</protein>
<proteinExistence type="predicted"/>
<dbReference type="EMBL" id="VIIS01002191">
    <property type="protein sequence ID" value="KAF0287448.1"/>
    <property type="molecule type" value="Genomic_DNA"/>
</dbReference>
<reference evidence="2 3" key="1">
    <citation type="submission" date="2019-07" db="EMBL/GenBank/DDBJ databases">
        <title>Draft genome assembly of a fouling barnacle, Amphibalanus amphitrite (Darwin, 1854): The first reference genome for Thecostraca.</title>
        <authorList>
            <person name="Kim W."/>
        </authorList>
    </citation>
    <scope>NUCLEOTIDE SEQUENCE [LARGE SCALE GENOMIC DNA]</scope>
    <source>
        <strain evidence="2">SNU_AA5</strain>
        <tissue evidence="2">Soma without cirri and trophi</tissue>
    </source>
</reference>
<evidence type="ECO:0000313" key="3">
    <source>
        <dbReference type="Proteomes" id="UP000440578"/>
    </source>
</evidence>
<evidence type="ECO:0000256" key="1">
    <source>
        <dbReference type="SAM" id="MobiDB-lite"/>
    </source>
</evidence>
<feature type="region of interest" description="Disordered" evidence="1">
    <location>
        <begin position="60"/>
        <end position="105"/>
    </location>
</feature>
<dbReference type="OrthoDB" id="5572587at2759"/>
<dbReference type="AlphaFoldDB" id="A0A6A4V9Z3"/>
<comment type="caution">
    <text evidence="2">The sequence shown here is derived from an EMBL/GenBank/DDBJ whole genome shotgun (WGS) entry which is preliminary data.</text>
</comment>
<keyword evidence="3" id="KW-1185">Reference proteome</keyword>
<dbReference type="Proteomes" id="UP000440578">
    <property type="component" value="Unassembled WGS sequence"/>
</dbReference>
<accession>A0A6A4V9Z3</accession>
<evidence type="ECO:0000313" key="2">
    <source>
        <dbReference type="EMBL" id="KAF0287448.1"/>
    </source>
</evidence>
<gene>
    <name evidence="2" type="ORF">FJT64_014142</name>
</gene>
<sequence length="105" mass="11519">MVRSGFGSHQPFAIDRSVHLGHQGSQKVRRDGVPLLGWEPYFCVLLQDEQTLTAYRSEEMAADGQRCRPRHDTCQKASRPSGSDHALGGGSTKHQAYSGYSLDGS</sequence>
<name>A0A6A4V9Z3_AMPAM</name>